<dbReference type="PANTHER" id="PTHR43201">
    <property type="entry name" value="ACYL-COA SYNTHETASE"/>
    <property type="match status" value="1"/>
</dbReference>
<dbReference type="KEGG" id="pcre:NCTC12858_01138"/>
<dbReference type="Proteomes" id="UP000249300">
    <property type="component" value="Chromosome 1"/>
</dbReference>
<organism evidence="3 4">
    <name type="scientific">Porphyromonas crevioricanis</name>
    <dbReference type="NCBI Taxonomy" id="393921"/>
    <lineage>
        <taxon>Bacteria</taxon>
        <taxon>Pseudomonadati</taxon>
        <taxon>Bacteroidota</taxon>
        <taxon>Bacteroidia</taxon>
        <taxon>Bacteroidales</taxon>
        <taxon>Porphyromonadaceae</taxon>
        <taxon>Porphyromonas</taxon>
    </lineage>
</organism>
<dbReference type="AlphaFoldDB" id="A0A2X4PKL0"/>
<dbReference type="EC" id="6.2.1.26" evidence="3"/>
<protein>
    <submittedName>
        <fullName evidence="3">2-succinylbenzoate--CoA ligase</fullName>
        <ecNumber evidence="3">6.2.1.26</ecNumber>
    </submittedName>
</protein>
<dbReference type="PANTHER" id="PTHR43201:SF8">
    <property type="entry name" value="ACYL-COA SYNTHETASE FAMILY MEMBER 3"/>
    <property type="match status" value="1"/>
</dbReference>
<reference evidence="3 4" key="1">
    <citation type="submission" date="2018-06" db="EMBL/GenBank/DDBJ databases">
        <authorList>
            <consortium name="Pathogen Informatics"/>
            <person name="Doyle S."/>
        </authorList>
    </citation>
    <scope>NUCLEOTIDE SEQUENCE [LARGE SCALE GENOMIC DNA]</scope>
    <source>
        <strain evidence="3 4">NCTC12858</strain>
    </source>
</reference>
<evidence type="ECO:0000256" key="1">
    <source>
        <dbReference type="ARBA" id="ARBA00006432"/>
    </source>
</evidence>
<dbReference type="GO" id="GO:0031956">
    <property type="term" value="F:medium-chain fatty acid-CoA ligase activity"/>
    <property type="evidence" value="ECO:0007669"/>
    <property type="project" value="TreeGrafter"/>
</dbReference>
<keyword evidence="4" id="KW-1185">Reference proteome</keyword>
<evidence type="ECO:0000259" key="2">
    <source>
        <dbReference type="Pfam" id="PF00501"/>
    </source>
</evidence>
<gene>
    <name evidence="3" type="primary">menE_2</name>
    <name evidence="3" type="ORF">NCTC12858_01138</name>
</gene>
<feature type="domain" description="AMP-dependent synthetase/ligase" evidence="2">
    <location>
        <begin position="34"/>
        <end position="184"/>
    </location>
</feature>
<evidence type="ECO:0000313" key="3">
    <source>
        <dbReference type="EMBL" id="SQH73290.1"/>
    </source>
</evidence>
<dbReference type="InterPro" id="IPR000873">
    <property type="entry name" value="AMP-dep_synth/lig_dom"/>
</dbReference>
<dbReference type="Gene3D" id="3.40.50.12780">
    <property type="entry name" value="N-terminal domain of ligase-like"/>
    <property type="match status" value="1"/>
</dbReference>
<accession>A0A2X4PKL0</accession>
<dbReference type="InterPro" id="IPR045851">
    <property type="entry name" value="AMP-bd_C_sf"/>
</dbReference>
<proteinExistence type="inferred from homology"/>
<comment type="similarity">
    <text evidence="1">Belongs to the ATP-dependent AMP-binding enzyme family.</text>
</comment>
<dbReference type="GO" id="GO:0006631">
    <property type="term" value="P:fatty acid metabolic process"/>
    <property type="evidence" value="ECO:0007669"/>
    <property type="project" value="TreeGrafter"/>
</dbReference>
<dbReference type="Pfam" id="PF00501">
    <property type="entry name" value="AMP-binding"/>
    <property type="match status" value="1"/>
</dbReference>
<keyword evidence="3" id="KW-0436">Ligase</keyword>
<dbReference type="Gene3D" id="3.30.300.30">
    <property type="match status" value="1"/>
</dbReference>
<dbReference type="EMBL" id="LS483447">
    <property type="protein sequence ID" value="SQH73290.1"/>
    <property type="molecule type" value="Genomic_DNA"/>
</dbReference>
<name>A0A2X4PKL0_9PORP</name>
<dbReference type="GO" id="GO:0008756">
    <property type="term" value="F:o-succinylbenzoate-CoA ligase activity"/>
    <property type="evidence" value="ECO:0007669"/>
    <property type="project" value="UniProtKB-EC"/>
</dbReference>
<dbReference type="RefSeq" id="WP_042225628.1">
    <property type="nucleotide sequence ID" value="NZ_LS483447.1"/>
</dbReference>
<dbReference type="InterPro" id="IPR042099">
    <property type="entry name" value="ANL_N_sf"/>
</dbReference>
<sequence>MSDQKKEYPHMTSIEQDLEDFLSLWFSPSQDLPTYTSGSTGSPSLIHIDKRNMLQSAAISVRYFNIQPQDTVWLCLPMHTIAARMLVLRSIVAKARLLCTRPQTNPFCDLPPSEGIDFVSLTPHQLSHIARSSEDWERLLQCKQVLLGGAPVPENLLARLQTAPNKIYLSYGMTETLSHVAIRKLSGVDASERFYTLPGYHVRQDSDCRAIIDLPWGQTIHSNDLIEQFPDKGFCIKGRVDNTINSGGVKLQIEAIEDLLSQHSSHAFCICPAPHLSLGQCVALLSPSDWDPQLLDEWLRPINPYYIPKLIIRSEVPLLSNGKIDRTRASALAENWYKEQCKK</sequence>
<evidence type="ECO:0000313" key="4">
    <source>
        <dbReference type="Proteomes" id="UP000249300"/>
    </source>
</evidence>
<dbReference type="SUPFAM" id="SSF56801">
    <property type="entry name" value="Acetyl-CoA synthetase-like"/>
    <property type="match status" value="1"/>
</dbReference>